<dbReference type="OrthoDB" id="10431008at2759"/>
<dbReference type="VEuPathDB" id="FungiDB:SDRG_02942"/>
<organism evidence="3 4">
    <name type="scientific">Saprolegnia diclina (strain VS20)</name>
    <dbReference type="NCBI Taxonomy" id="1156394"/>
    <lineage>
        <taxon>Eukaryota</taxon>
        <taxon>Sar</taxon>
        <taxon>Stramenopiles</taxon>
        <taxon>Oomycota</taxon>
        <taxon>Saprolegniomycetes</taxon>
        <taxon>Saprolegniales</taxon>
        <taxon>Saprolegniaceae</taxon>
        <taxon>Saprolegnia</taxon>
    </lineage>
</organism>
<proteinExistence type="predicted"/>
<evidence type="ECO:0000313" key="4">
    <source>
        <dbReference type="Proteomes" id="UP000030762"/>
    </source>
</evidence>
<dbReference type="AlphaFoldDB" id="T0S9R9"/>
<dbReference type="Proteomes" id="UP000030762">
    <property type="component" value="Unassembled WGS sequence"/>
</dbReference>
<evidence type="ECO:0000313" key="3">
    <source>
        <dbReference type="EMBL" id="EQC39502.1"/>
    </source>
</evidence>
<dbReference type="OMA" id="GAWDVCA"/>
<dbReference type="RefSeq" id="XP_008606774.1">
    <property type="nucleotide sequence ID" value="XM_008608552.1"/>
</dbReference>
<evidence type="ECO:0000256" key="1">
    <source>
        <dbReference type="SAM" id="Phobius"/>
    </source>
</evidence>
<accession>T0S9R9</accession>
<feature type="chain" id="PRO_5004584366" evidence="2">
    <location>
        <begin position="20"/>
        <end position="209"/>
    </location>
</feature>
<feature type="transmembrane region" description="Helical" evidence="1">
    <location>
        <begin position="119"/>
        <end position="140"/>
    </location>
</feature>
<keyword evidence="1" id="KW-0472">Membrane</keyword>
<gene>
    <name evidence="3" type="ORF">SDRG_02942</name>
</gene>
<protein>
    <submittedName>
        <fullName evidence="3">Uncharacterized protein</fullName>
    </submittedName>
</protein>
<dbReference type="EMBL" id="JH767138">
    <property type="protein sequence ID" value="EQC39502.1"/>
    <property type="molecule type" value="Genomic_DNA"/>
</dbReference>
<dbReference type="InParanoid" id="T0S9R9"/>
<keyword evidence="2" id="KW-0732">Signal</keyword>
<keyword evidence="1" id="KW-1133">Transmembrane helix</keyword>
<keyword evidence="4" id="KW-1185">Reference proteome</keyword>
<dbReference type="GeneID" id="19943669"/>
<evidence type="ECO:0000256" key="2">
    <source>
        <dbReference type="SAM" id="SignalP"/>
    </source>
</evidence>
<reference evidence="3 4" key="1">
    <citation type="submission" date="2012-04" db="EMBL/GenBank/DDBJ databases">
        <title>The Genome Sequence of Saprolegnia declina VS20.</title>
        <authorList>
            <consortium name="The Broad Institute Genome Sequencing Platform"/>
            <person name="Russ C."/>
            <person name="Nusbaum C."/>
            <person name="Tyler B."/>
            <person name="van West P."/>
            <person name="Dieguez-Uribeondo J."/>
            <person name="de Bruijn I."/>
            <person name="Tripathy S."/>
            <person name="Jiang R."/>
            <person name="Young S.K."/>
            <person name="Zeng Q."/>
            <person name="Gargeya S."/>
            <person name="Fitzgerald M."/>
            <person name="Haas B."/>
            <person name="Abouelleil A."/>
            <person name="Alvarado L."/>
            <person name="Arachchi H.M."/>
            <person name="Berlin A."/>
            <person name="Chapman S.B."/>
            <person name="Goldberg J."/>
            <person name="Griggs A."/>
            <person name="Gujja S."/>
            <person name="Hansen M."/>
            <person name="Howarth C."/>
            <person name="Imamovic A."/>
            <person name="Larimer J."/>
            <person name="McCowen C."/>
            <person name="Montmayeur A."/>
            <person name="Murphy C."/>
            <person name="Neiman D."/>
            <person name="Pearson M."/>
            <person name="Priest M."/>
            <person name="Roberts A."/>
            <person name="Saif S."/>
            <person name="Shea T."/>
            <person name="Sisk P."/>
            <person name="Sykes S."/>
            <person name="Wortman J."/>
            <person name="Nusbaum C."/>
            <person name="Birren B."/>
        </authorList>
    </citation>
    <scope>NUCLEOTIDE SEQUENCE [LARGE SCALE GENOMIC DNA]</scope>
    <source>
        <strain evidence="3 4">VS20</strain>
    </source>
</reference>
<keyword evidence="1" id="KW-0812">Transmembrane</keyword>
<feature type="signal peptide" evidence="2">
    <location>
        <begin position="1"/>
        <end position="19"/>
    </location>
</feature>
<sequence>MAFLRTLLLCLAIAATSMASECVDADLTAINASASGCSSFNMTTSTNSSNFGAWDVCATAACQNLLTLYRNLNCTVNGLSGSDIALITCPDTILRPRYRHHHDDHGWGDDDDDDESSSVWNTIVPIVFVLCVVAVGIFVYKRHGQQIRQRLGWTPNHSNSYFAAATAADADVSNIKFAVASHGTAVLVPTVQLQGIQKDAPAAVPPSSV</sequence>
<name>T0S9R9_SAPDV</name>